<dbReference type="Gene3D" id="3.40.50.150">
    <property type="entry name" value="Vaccinia Virus protein VP39"/>
    <property type="match status" value="1"/>
</dbReference>
<dbReference type="PANTHER" id="PTHR43861:SF3">
    <property type="entry name" value="PUTATIVE (AFU_ORTHOLOGUE AFUA_2G14390)-RELATED"/>
    <property type="match status" value="1"/>
</dbReference>
<evidence type="ECO:0000256" key="1">
    <source>
        <dbReference type="ARBA" id="ARBA00022679"/>
    </source>
</evidence>
<proteinExistence type="predicted"/>
<reference evidence="2" key="2">
    <citation type="submission" date="2023-01" db="EMBL/GenBank/DDBJ databases">
        <title>Draft genome sequence of Sneathiella chinensis strain NBRC 103408.</title>
        <authorList>
            <person name="Sun Q."/>
            <person name="Mori K."/>
        </authorList>
    </citation>
    <scope>NUCLEOTIDE SEQUENCE</scope>
    <source>
        <strain evidence="2">NBRC 103408</strain>
    </source>
</reference>
<accession>A0ABQ5U805</accession>
<evidence type="ECO:0000313" key="3">
    <source>
        <dbReference type="Proteomes" id="UP001161409"/>
    </source>
</evidence>
<reference evidence="2" key="1">
    <citation type="journal article" date="2014" name="Int. J. Syst. Evol. Microbiol.">
        <title>Complete genome of a new Firmicutes species belonging to the dominant human colonic microbiota ('Ruminococcus bicirculans') reveals two chromosomes and a selective capacity to utilize plant glucans.</title>
        <authorList>
            <consortium name="NISC Comparative Sequencing Program"/>
            <person name="Wegmann U."/>
            <person name="Louis P."/>
            <person name="Goesmann A."/>
            <person name="Henrissat B."/>
            <person name="Duncan S.H."/>
            <person name="Flint H.J."/>
        </authorList>
    </citation>
    <scope>NUCLEOTIDE SEQUENCE</scope>
    <source>
        <strain evidence="2">NBRC 103408</strain>
    </source>
</reference>
<dbReference type="GO" id="GO:0008168">
    <property type="term" value="F:methyltransferase activity"/>
    <property type="evidence" value="ECO:0007669"/>
    <property type="project" value="UniProtKB-KW"/>
</dbReference>
<keyword evidence="1" id="KW-0808">Transferase</keyword>
<comment type="caution">
    <text evidence="2">The sequence shown here is derived from an EMBL/GenBank/DDBJ whole genome shotgun (WGS) entry which is preliminary data.</text>
</comment>
<keyword evidence="2" id="KW-0489">Methyltransferase</keyword>
<dbReference type="EMBL" id="BSNF01000010">
    <property type="protein sequence ID" value="GLQ07921.1"/>
    <property type="molecule type" value="Genomic_DNA"/>
</dbReference>
<dbReference type="CDD" id="cd02440">
    <property type="entry name" value="AdoMet_MTases"/>
    <property type="match status" value="1"/>
</dbReference>
<dbReference type="GO" id="GO:0032259">
    <property type="term" value="P:methylation"/>
    <property type="evidence" value="ECO:0007669"/>
    <property type="project" value="UniProtKB-KW"/>
</dbReference>
<name>A0ABQ5U805_9PROT</name>
<dbReference type="Proteomes" id="UP001161409">
    <property type="component" value="Unassembled WGS sequence"/>
</dbReference>
<dbReference type="SUPFAM" id="SSF53335">
    <property type="entry name" value="S-adenosyl-L-methionine-dependent methyltransferases"/>
    <property type="match status" value="1"/>
</dbReference>
<evidence type="ECO:0000313" key="2">
    <source>
        <dbReference type="EMBL" id="GLQ07921.1"/>
    </source>
</evidence>
<dbReference type="RefSeq" id="WP_169561953.1">
    <property type="nucleotide sequence ID" value="NZ_BSNF01000010.1"/>
</dbReference>
<gene>
    <name evidence="2" type="ORF">GCM10007924_31430</name>
</gene>
<sequence length="223" mass="24571">MIANGSQKLKNPPSLQETPEYFGHLRSDVLAHVPDALSSALSIGCGQGRTERELVEKGCRVVGIEPSQEAASRASLNGIDVIVDTAENGVKKLQGQQFDCLILSDVLEHLVDPEATLAQCLPLLRPGGRIIISIPNFRHYSVFHALFLKGVVPDRDAGIFDRTHLRITTRKLVERWYGTHLITASPPDYQFSGRLERGLATLCFGLMNEFLARQVIVSGTKTR</sequence>
<dbReference type="InterPro" id="IPR029063">
    <property type="entry name" value="SAM-dependent_MTases_sf"/>
</dbReference>
<protein>
    <submittedName>
        <fullName evidence="2">SAM-dependent methyltransferase</fullName>
    </submittedName>
</protein>
<dbReference type="PANTHER" id="PTHR43861">
    <property type="entry name" value="TRANS-ACONITATE 2-METHYLTRANSFERASE-RELATED"/>
    <property type="match status" value="1"/>
</dbReference>
<dbReference type="Pfam" id="PF13489">
    <property type="entry name" value="Methyltransf_23"/>
    <property type="match status" value="1"/>
</dbReference>
<keyword evidence="3" id="KW-1185">Reference proteome</keyword>
<organism evidence="2 3">
    <name type="scientific">Sneathiella chinensis</name>
    <dbReference type="NCBI Taxonomy" id="349750"/>
    <lineage>
        <taxon>Bacteria</taxon>
        <taxon>Pseudomonadati</taxon>
        <taxon>Pseudomonadota</taxon>
        <taxon>Alphaproteobacteria</taxon>
        <taxon>Sneathiellales</taxon>
        <taxon>Sneathiellaceae</taxon>
        <taxon>Sneathiella</taxon>
    </lineage>
</organism>